<dbReference type="InterPro" id="IPR008753">
    <property type="entry name" value="Peptidase_M13_N"/>
</dbReference>
<dbReference type="SUPFAM" id="SSF55486">
    <property type="entry name" value="Metalloproteases ('zincins'), catalytic domain"/>
    <property type="match status" value="1"/>
</dbReference>
<dbReference type="Gene3D" id="1.10.1380.10">
    <property type="entry name" value="Neutral endopeptidase , domain2"/>
    <property type="match status" value="1"/>
</dbReference>
<dbReference type="Pfam" id="PF05649">
    <property type="entry name" value="Peptidase_M13_N"/>
    <property type="match status" value="1"/>
</dbReference>
<dbReference type="Proteomes" id="UP001142810">
    <property type="component" value="Unassembled WGS sequence"/>
</dbReference>
<reference evidence="2" key="1">
    <citation type="submission" date="2022-11" db="EMBL/GenBank/DDBJ databases">
        <title>Alteromonas sp. nov., isolated from sea water of the Qingdao.</title>
        <authorList>
            <person name="Wang Q."/>
        </authorList>
    </citation>
    <scope>NUCLEOTIDE SEQUENCE</scope>
    <source>
        <strain evidence="2">ASW11-7</strain>
    </source>
</reference>
<dbReference type="EMBL" id="JAPFRD010000001">
    <property type="protein sequence ID" value="MCW8106906.1"/>
    <property type="molecule type" value="Genomic_DNA"/>
</dbReference>
<evidence type="ECO:0000313" key="3">
    <source>
        <dbReference type="Proteomes" id="UP001142810"/>
    </source>
</evidence>
<evidence type="ECO:0000259" key="1">
    <source>
        <dbReference type="Pfam" id="PF05649"/>
    </source>
</evidence>
<dbReference type="InterPro" id="IPR000718">
    <property type="entry name" value="Peptidase_M13"/>
</dbReference>
<feature type="domain" description="Peptidase M13 N-terminal" evidence="1">
    <location>
        <begin position="1"/>
        <end position="43"/>
    </location>
</feature>
<dbReference type="Gene3D" id="3.40.390.10">
    <property type="entry name" value="Collagenase (Catalytic Domain)"/>
    <property type="match status" value="1"/>
</dbReference>
<dbReference type="InterPro" id="IPR042089">
    <property type="entry name" value="Peptidase_M13_dom_2"/>
</dbReference>
<dbReference type="PROSITE" id="PS51885">
    <property type="entry name" value="NEPRILYSIN"/>
    <property type="match status" value="1"/>
</dbReference>
<comment type="caution">
    <text evidence="2">The sequence shown here is derived from an EMBL/GenBank/DDBJ whole genome shotgun (WGS) entry which is preliminary data.</text>
</comment>
<dbReference type="InterPro" id="IPR024079">
    <property type="entry name" value="MetalloPept_cat_dom_sf"/>
</dbReference>
<gene>
    <name evidence="2" type="ORF">OPS25_00125</name>
</gene>
<evidence type="ECO:0000313" key="2">
    <source>
        <dbReference type="EMBL" id="MCW8106906.1"/>
    </source>
</evidence>
<name>A0ABT3P467_9ALTE</name>
<accession>A0ABT3P467</accession>
<protein>
    <recommendedName>
        <fullName evidence="1">Peptidase M13 N-terminal domain-containing protein</fullName>
    </recommendedName>
</protein>
<keyword evidence="3" id="KW-1185">Reference proteome</keyword>
<organism evidence="2 3">
    <name type="scientific">Alteromonas aquimaris</name>
    <dbReference type="NCBI Taxonomy" id="2998417"/>
    <lineage>
        <taxon>Bacteria</taxon>
        <taxon>Pseudomonadati</taxon>
        <taxon>Pseudomonadota</taxon>
        <taxon>Gammaproteobacteria</taxon>
        <taxon>Alteromonadales</taxon>
        <taxon>Alteromonadaceae</taxon>
        <taxon>Alteromonas/Salinimonas group</taxon>
        <taxon>Alteromonas</taxon>
    </lineage>
</organism>
<sequence length="103" mass="11455">MAELAENLRTVLGQRIGNFDWMGEETKKSAPQKLAAVNPNIGHSDAWISFDGLTISDEDLVDNIENIRQFFQNKDVEKGRQKTDCNSGILLPGLHCEKVSPAK</sequence>
<dbReference type="RefSeq" id="WP_265615611.1">
    <property type="nucleotide sequence ID" value="NZ_JAPFRD010000001.1"/>
</dbReference>
<proteinExistence type="predicted"/>